<reference evidence="5 6" key="1">
    <citation type="journal article" date="2022" name="Int. J. Syst. Evol. Microbiol.">
        <title>Apilactobacillus apisilvae sp. nov., Nicolia spurrieriana gen. nov. sp. nov., Bombilactobacillus folatiphilus sp. nov. and Bombilactobacillus thymidiniphilus sp. nov., four new lactic acid bacterial isolates from stingless bees Tetragonula carbonaria and Austroplebeia australis.</title>
        <authorList>
            <person name="Oliphant S.A."/>
            <person name="Watson-Haigh N.S."/>
            <person name="Sumby K.M."/>
            <person name="Gardner J."/>
            <person name="Groom S."/>
            <person name="Jiranek V."/>
        </authorList>
    </citation>
    <scope>NUCLEOTIDE SEQUENCE [LARGE SCALE GENOMIC DNA]</scope>
    <source>
        <strain evidence="5 6">SG5_A10</strain>
    </source>
</reference>
<evidence type="ECO:0000256" key="4">
    <source>
        <dbReference type="NCBIfam" id="TIGR00152"/>
    </source>
</evidence>
<dbReference type="NCBIfam" id="TIGR00152">
    <property type="entry name" value="dephospho-CoA kinase"/>
    <property type="match status" value="1"/>
</dbReference>
<dbReference type="Proteomes" id="UP000831859">
    <property type="component" value="Chromosome"/>
</dbReference>
<dbReference type="Pfam" id="PF01121">
    <property type="entry name" value="CoaE"/>
    <property type="match status" value="1"/>
</dbReference>
<protein>
    <recommendedName>
        <fullName evidence="3 4">Dephospho-CoA kinase</fullName>
        <ecNumber evidence="3 4">2.7.1.24</ecNumber>
    </recommendedName>
    <alternativeName>
        <fullName evidence="3">Dephosphocoenzyme A kinase</fullName>
    </alternativeName>
</protein>
<keyword evidence="6" id="KW-1185">Reference proteome</keyword>
<evidence type="ECO:0000313" key="5">
    <source>
        <dbReference type="EMBL" id="UQS85265.1"/>
    </source>
</evidence>
<organism evidence="5 6">
    <name type="scientific">Apilactobacillus apisilvae</name>
    <dbReference type="NCBI Taxonomy" id="2923364"/>
    <lineage>
        <taxon>Bacteria</taxon>
        <taxon>Bacillati</taxon>
        <taxon>Bacillota</taxon>
        <taxon>Bacilli</taxon>
        <taxon>Lactobacillales</taxon>
        <taxon>Lactobacillaceae</taxon>
        <taxon>Apilactobacillus</taxon>
    </lineage>
</organism>
<dbReference type="CDD" id="cd02022">
    <property type="entry name" value="DPCK"/>
    <property type="match status" value="1"/>
</dbReference>
<comment type="pathway">
    <text evidence="3">Cofactor biosynthesis; coenzyme A biosynthesis; CoA from (R)-pantothenate: step 5/5.</text>
</comment>
<keyword evidence="2 3" id="KW-0067">ATP-binding</keyword>
<dbReference type="EMBL" id="CP093362">
    <property type="protein sequence ID" value="UQS85265.1"/>
    <property type="molecule type" value="Genomic_DNA"/>
</dbReference>
<dbReference type="PANTHER" id="PTHR10695:SF46">
    <property type="entry name" value="BIFUNCTIONAL COENZYME A SYNTHASE-RELATED"/>
    <property type="match status" value="1"/>
</dbReference>
<feature type="binding site" evidence="3">
    <location>
        <begin position="12"/>
        <end position="17"/>
    </location>
    <ligand>
        <name>ATP</name>
        <dbReference type="ChEBI" id="CHEBI:30616"/>
    </ligand>
</feature>
<dbReference type="InterPro" id="IPR027417">
    <property type="entry name" value="P-loop_NTPase"/>
</dbReference>
<dbReference type="SUPFAM" id="SSF52540">
    <property type="entry name" value="P-loop containing nucleoside triphosphate hydrolases"/>
    <property type="match status" value="1"/>
</dbReference>
<comment type="subcellular location">
    <subcellularLocation>
        <location evidence="3">Cytoplasm</location>
    </subcellularLocation>
</comment>
<gene>
    <name evidence="3 5" type="primary">coaE</name>
    <name evidence="5" type="ORF">MOO46_01365</name>
</gene>
<accession>A0ABY4PHH3</accession>
<evidence type="ECO:0000256" key="2">
    <source>
        <dbReference type="ARBA" id="ARBA00022840"/>
    </source>
</evidence>
<keyword evidence="3" id="KW-0963">Cytoplasm</keyword>
<evidence type="ECO:0000256" key="1">
    <source>
        <dbReference type="ARBA" id="ARBA00022741"/>
    </source>
</evidence>
<dbReference type="HAMAP" id="MF_00376">
    <property type="entry name" value="Dephospho_CoA_kinase"/>
    <property type="match status" value="1"/>
</dbReference>
<keyword evidence="3 5" id="KW-0418">Kinase</keyword>
<sequence length="198" mass="22152">MTKIIGLTGGIATGKSNVSECLSENGYEIIDADKITYELQQKGTNCLNDIVKYFGNHILNDDGSLNRKSLSKIVFSNKSNLTSLMRIMDPYIRFSVNDRINKSTEKTIVLDAPTLFESGYSYMCDKIVVVTCTANNQLLRLIARNGLSIADATKRIANQWPLEFKERLADNLVDSNGSIMQTRSQVVKLFNKISKEIN</sequence>
<keyword evidence="3" id="KW-0173">Coenzyme A biosynthesis</keyword>
<dbReference type="InterPro" id="IPR001977">
    <property type="entry name" value="Depp_CoAkinase"/>
</dbReference>
<comment type="catalytic activity">
    <reaction evidence="3">
        <text>3'-dephospho-CoA + ATP = ADP + CoA + H(+)</text>
        <dbReference type="Rhea" id="RHEA:18245"/>
        <dbReference type="ChEBI" id="CHEBI:15378"/>
        <dbReference type="ChEBI" id="CHEBI:30616"/>
        <dbReference type="ChEBI" id="CHEBI:57287"/>
        <dbReference type="ChEBI" id="CHEBI:57328"/>
        <dbReference type="ChEBI" id="CHEBI:456216"/>
        <dbReference type="EC" id="2.7.1.24"/>
    </reaction>
</comment>
<dbReference type="EC" id="2.7.1.24" evidence="3 4"/>
<keyword evidence="1 3" id="KW-0547">Nucleotide-binding</keyword>
<dbReference type="Gene3D" id="3.40.50.300">
    <property type="entry name" value="P-loop containing nucleotide triphosphate hydrolases"/>
    <property type="match status" value="1"/>
</dbReference>
<dbReference type="GO" id="GO:0004140">
    <property type="term" value="F:dephospho-CoA kinase activity"/>
    <property type="evidence" value="ECO:0007669"/>
    <property type="project" value="UniProtKB-EC"/>
</dbReference>
<proteinExistence type="inferred from homology"/>
<dbReference type="PROSITE" id="PS51219">
    <property type="entry name" value="DPCK"/>
    <property type="match status" value="1"/>
</dbReference>
<evidence type="ECO:0000313" key="6">
    <source>
        <dbReference type="Proteomes" id="UP000831859"/>
    </source>
</evidence>
<keyword evidence="3 5" id="KW-0808">Transferase</keyword>
<dbReference type="PANTHER" id="PTHR10695">
    <property type="entry name" value="DEPHOSPHO-COA KINASE-RELATED"/>
    <property type="match status" value="1"/>
</dbReference>
<dbReference type="RefSeq" id="WP_249511242.1">
    <property type="nucleotide sequence ID" value="NZ_CP093362.1"/>
</dbReference>
<evidence type="ECO:0000256" key="3">
    <source>
        <dbReference type="HAMAP-Rule" id="MF_00376"/>
    </source>
</evidence>
<name>A0ABY4PHH3_9LACO</name>
<comment type="function">
    <text evidence="3">Catalyzes the phosphorylation of the 3'-hydroxyl group of dephosphocoenzyme A to form coenzyme A.</text>
</comment>
<comment type="similarity">
    <text evidence="3">Belongs to the CoaE family.</text>
</comment>